<dbReference type="Pfam" id="PF00069">
    <property type="entry name" value="Pkinase"/>
    <property type="match status" value="1"/>
</dbReference>
<dbReference type="InterPro" id="IPR000961">
    <property type="entry name" value="AGC-kinase_C"/>
</dbReference>
<evidence type="ECO:0000256" key="5">
    <source>
        <dbReference type="ARBA" id="ARBA00022777"/>
    </source>
</evidence>
<keyword evidence="5 11" id="KW-0418">Kinase</keyword>
<dbReference type="FunFam" id="1.10.510.10:FF:000048">
    <property type="entry name" value="Protein kinase C"/>
    <property type="match status" value="1"/>
</dbReference>
<dbReference type="SUPFAM" id="SSF56112">
    <property type="entry name" value="Protein kinase-like (PK-like)"/>
    <property type="match status" value="1"/>
</dbReference>
<feature type="binding site" evidence="7">
    <location>
        <position position="51"/>
    </location>
    <ligand>
        <name>ATP</name>
        <dbReference type="ChEBI" id="CHEBI:30616"/>
    </ligand>
</feature>
<dbReference type="PANTHER" id="PTHR24355">
    <property type="entry name" value="G PROTEIN-COUPLED RECEPTOR KINASE/RIBOSOMAL PROTEIN S6 KINASE"/>
    <property type="match status" value="1"/>
</dbReference>
<dbReference type="AlphaFoldDB" id="A0A0W0FW76"/>
<dbReference type="Gene3D" id="3.30.200.20">
    <property type="entry name" value="Phosphorylase Kinase, domain 1"/>
    <property type="match status" value="1"/>
</dbReference>
<protein>
    <submittedName>
        <fullName evidence="11">Putative kinase-like protein</fullName>
    </submittedName>
</protein>
<evidence type="ECO:0000256" key="3">
    <source>
        <dbReference type="ARBA" id="ARBA00022679"/>
    </source>
</evidence>
<keyword evidence="1 8" id="KW-0723">Serine/threonine-protein kinase</keyword>
<feature type="domain" description="AGC-kinase C-terminal" evidence="10">
    <location>
        <begin position="282"/>
        <end position="362"/>
    </location>
</feature>
<dbReference type="InterPro" id="IPR011009">
    <property type="entry name" value="Kinase-like_dom_sf"/>
</dbReference>
<dbReference type="Gene3D" id="1.10.510.10">
    <property type="entry name" value="Transferase(Phosphotransferase) domain 1"/>
    <property type="match status" value="1"/>
</dbReference>
<sequence length="369" mass="42689">MGAVCCRPEAVDFDGQVNLFHFSLCQVVGKGAFGKVRVVKHKRTKESYALKYINKPQCVRMKAVKHIIQERLLLEGINHPYIANLRYAFQDDENCFFVLDLMLGGDLRFHLERTGSLSEELVRFYVAQLSLALEYLHSQGIVHRDIKPDNILLDAQGNAHLTDFNVAIQSKELIRGMAGSIAYMAPEILIKQGYSHCVDWWSLGVCAYELMFGRRPFTGRTNDELSHSIRNSPLKFPEDSRKKCSTEGKQALQEFLERDITKRLGCRPYKCFGELQKHSWFKSINWEILECKQETAPFIPDCKKGNFDVSYEVEEALLESKPLKAKERKAKNQENLSDELKELEERFKPYDYAWSQRPYYSIQTLPLNL</sequence>
<evidence type="ECO:0000256" key="6">
    <source>
        <dbReference type="ARBA" id="ARBA00022840"/>
    </source>
</evidence>
<dbReference type="GO" id="GO:0004703">
    <property type="term" value="F:G protein-coupled receptor kinase activity"/>
    <property type="evidence" value="ECO:0007669"/>
    <property type="project" value="TreeGrafter"/>
</dbReference>
<dbReference type="eggNOG" id="KOG0598">
    <property type="taxonomic scope" value="Eukaryota"/>
</dbReference>
<comment type="caution">
    <text evidence="11">The sequence shown here is derived from an EMBL/GenBank/DDBJ whole genome shotgun (WGS) entry which is preliminary data.</text>
</comment>
<keyword evidence="4 7" id="KW-0547">Nucleotide-binding</keyword>
<dbReference type="InterPro" id="IPR008271">
    <property type="entry name" value="Ser/Thr_kinase_AS"/>
</dbReference>
<dbReference type="PROSITE" id="PS00108">
    <property type="entry name" value="PROTEIN_KINASE_ST"/>
    <property type="match status" value="1"/>
</dbReference>
<dbReference type="FunFam" id="3.30.200.20:FF:000354">
    <property type="entry name" value="AGC/YANK protein kinase"/>
    <property type="match status" value="1"/>
</dbReference>
<dbReference type="SMART" id="SM00220">
    <property type="entry name" value="S_TKc"/>
    <property type="match status" value="1"/>
</dbReference>
<proteinExistence type="inferred from homology"/>
<evidence type="ECO:0000256" key="8">
    <source>
        <dbReference type="RuleBase" id="RU000304"/>
    </source>
</evidence>
<dbReference type="InterPro" id="IPR000719">
    <property type="entry name" value="Prot_kinase_dom"/>
</dbReference>
<gene>
    <name evidence="11" type="ORF">WG66_6770</name>
</gene>
<keyword evidence="2" id="KW-0597">Phosphoprotein</keyword>
<dbReference type="InterPro" id="IPR017441">
    <property type="entry name" value="Protein_kinase_ATP_BS"/>
</dbReference>
<dbReference type="GO" id="GO:0005524">
    <property type="term" value="F:ATP binding"/>
    <property type="evidence" value="ECO:0007669"/>
    <property type="project" value="UniProtKB-UniRule"/>
</dbReference>
<keyword evidence="3" id="KW-0808">Transferase</keyword>
<evidence type="ECO:0000256" key="7">
    <source>
        <dbReference type="PROSITE-ProRule" id="PRU10141"/>
    </source>
</evidence>
<name>A0A0W0FW76_MONRR</name>
<dbReference type="EMBL" id="LATX01001565">
    <property type="protein sequence ID" value="KTB40609.1"/>
    <property type="molecule type" value="Genomic_DNA"/>
</dbReference>
<evidence type="ECO:0000313" key="11">
    <source>
        <dbReference type="EMBL" id="KTB40609.1"/>
    </source>
</evidence>
<reference evidence="11 12" key="1">
    <citation type="submission" date="2015-12" db="EMBL/GenBank/DDBJ databases">
        <title>Draft genome sequence of Moniliophthora roreri, the causal agent of frosty pod rot of cacao.</title>
        <authorList>
            <person name="Aime M.C."/>
            <person name="Diaz-Valderrama J.R."/>
            <person name="Kijpornyongpan T."/>
            <person name="Phillips-Mora W."/>
        </authorList>
    </citation>
    <scope>NUCLEOTIDE SEQUENCE [LARGE SCALE GENOMIC DNA]</scope>
    <source>
        <strain evidence="11 12">MCA 2952</strain>
    </source>
</reference>
<evidence type="ECO:0000256" key="2">
    <source>
        <dbReference type="ARBA" id="ARBA00022553"/>
    </source>
</evidence>
<dbReference type="PROSITE" id="PS50011">
    <property type="entry name" value="PROTEIN_KINASE_DOM"/>
    <property type="match status" value="1"/>
</dbReference>
<keyword evidence="6 7" id="KW-0067">ATP-binding</keyword>
<dbReference type="GO" id="GO:0007186">
    <property type="term" value="P:G protein-coupled receptor signaling pathway"/>
    <property type="evidence" value="ECO:0007669"/>
    <property type="project" value="TreeGrafter"/>
</dbReference>
<organism evidence="11 12">
    <name type="scientific">Moniliophthora roreri</name>
    <name type="common">Frosty pod rot fungus</name>
    <name type="synonym">Monilia roreri</name>
    <dbReference type="NCBI Taxonomy" id="221103"/>
    <lineage>
        <taxon>Eukaryota</taxon>
        <taxon>Fungi</taxon>
        <taxon>Dikarya</taxon>
        <taxon>Basidiomycota</taxon>
        <taxon>Agaricomycotina</taxon>
        <taxon>Agaricomycetes</taxon>
        <taxon>Agaricomycetidae</taxon>
        <taxon>Agaricales</taxon>
        <taxon>Marasmiineae</taxon>
        <taxon>Marasmiaceae</taxon>
        <taxon>Moniliophthora</taxon>
    </lineage>
</organism>
<dbReference type="PROSITE" id="PS00107">
    <property type="entry name" value="PROTEIN_KINASE_ATP"/>
    <property type="match status" value="1"/>
</dbReference>
<dbReference type="PROSITE" id="PS51285">
    <property type="entry name" value="AGC_KINASE_CTER"/>
    <property type="match status" value="1"/>
</dbReference>
<evidence type="ECO:0000256" key="1">
    <source>
        <dbReference type="ARBA" id="ARBA00022527"/>
    </source>
</evidence>
<feature type="domain" description="Protein kinase" evidence="9">
    <location>
        <begin position="22"/>
        <end position="281"/>
    </location>
</feature>
<dbReference type="Proteomes" id="UP000054988">
    <property type="component" value="Unassembled WGS sequence"/>
</dbReference>
<dbReference type="GO" id="GO:0001664">
    <property type="term" value="F:G protein-coupled receptor binding"/>
    <property type="evidence" value="ECO:0007669"/>
    <property type="project" value="TreeGrafter"/>
</dbReference>
<evidence type="ECO:0000259" key="10">
    <source>
        <dbReference type="PROSITE" id="PS51285"/>
    </source>
</evidence>
<evidence type="ECO:0000313" key="12">
    <source>
        <dbReference type="Proteomes" id="UP000054988"/>
    </source>
</evidence>
<dbReference type="GO" id="GO:0009966">
    <property type="term" value="P:regulation of signal transduction"/>
    <property type="evidence" value="ECO:0007669"/>
    <property type="project" value="TreeGrafter"/>
</dbReference>
<dbReference type="PANTHER" id="PTHR24355:SF30">
    <property type="entry name" value="SERINE_THREONINE-PROTEIN KINASE 32B ISOFORM X1"/>
    <property type="match status" value="1"/>
</dbReference>
<comment type="similarity">
    <text evidence="8">Belongs to the protein kinase superfamily.</text>
</comment>
<evidence type="ECO:0000259" key="9">
    <source>
        <dbReference type="PROSITE" id="PS50011"/>
    </source>
</evidence>
<evidence type="ECO:0000256" key="4">
    <source>
        <dbReference type="ARBA" id="ARBA00022741"/>
    </source>
</evidence>
<accession>A0A0W0FW76</accession>